<dbReference type="EMBL" id="CAJVPT010047541">
    <property type="protein sequence ID" value="CAG8740280.1"/>
    <property type="molecule type" value="Genomic_DNA"/>
</dbReference>
<comment type="caution">
    <text evidence="1">The sequence shown here is derived from an EMBL/GenBank/DDBJ whole genome shotgun (WGS) entry which is preliminary data.</text>
</comment>
<feature type="non-terminal residue" evidence="1">
    <location>
        <position position="1"/>
    </location>
</feature>
<accession>A0ACA9QDV5</accession>
<evidence type="ECO:0000313" key="1">
    <source>
        <dbReference type="EMBL" id="CAG8740280.1"/>
    </source>
</evidence>
<protein>
    <submittedName>
        <fullName evidence="1">16464_t:CDS:1</fullName>
    </submittedName>
</protein>
<dbReference type="Proteomes" id="UP000789525">
    <property type="component" value="Unassembled WGS sequence"/>
</dbReference>
<evidence type="ECO:0000313" key="2">
    <source>
        <dbReference type="Proteomes" id="UP000789525"/>
    </source>
</evidence>
<name>A0ACA9QDV5_9GLOM</name>
<proteinExistence type="predicted"/>
<feature type="non-terminal residue" evidence="1">
    <location>
        <position position="273"/>
    </location>
</feature>
<organism evidence="1 2">
    <name type="scientific">Acaulospora colombiana</name>
    <dbReference type="NCBI Taxonomy" id="27376"/>
    <lineage>
        <taxon>Eukaryota</taxon>
        <taxon>Fungi</taxon>
        <taxon>Fungi incertae sedis</taxon>
        <taxon>Mucoromycota</taxon>
        <taxon>Glomeromycotina</taxon>
        <taxon>Glomeromycetes</taxon>
        <taxon>Diversisporales</taxon>
        <taxon>Acaulosporaceae</taxon>
        <taxon>Acaulospora</taxon>
    </lineage>
</organism>
<gene>
    <name evidence="1" type="ORF">ACOLOM_LOCUS12138</name>
</gene>
<reference evidence="1" key="1">
    <citation type="submission" date="2021-06" db="EMBL/GenBank/DDBJ databases">
        <authorList>
            <person name="Kallberg Y."/>
            <person name="Tangrot J."/>
            <person name="Rosling A."/>
        </authorList>
    </citation>
    <scope>NUCLEOTIDE SEQUENCE</scope>
    <source>
        <strain evidence="1">CL356</strain>
    </source>
</reference>
<sequence length="273" mass="30617">EFQLDLKPAIPKLVALFADPAMNIRWGAQNAILSSAVQTPLQYDIKATMPNIIQLFSHGSDPIRKDAVWAISRFVILGDFQSEIKDIIPKVIEMRADNFEWKPSYLTNEEAGLHSEVKASTPKVMELLTDGAEWIQRATLKVIWRFSEQGQGVATKDNTAICGQIRVSFERCEPIEAEFRPEIKTEIPKMALLFAHRSENTQVAALRAIRGLAAQIEYQPDISNTIPRALVLLNHRSETIRGVTLDMLAEFATQEVAPAIPRVIELLSDGSKW</sequence>
<keyword evidence="2" id="KW-1185">Reference proteome</keyword>